<dbReference type="InterPro" id="IPR012132">
    <property type="entry name" value="GMC_OxRdtase"/>
</dbReference>
<comment type="caution">
    <text evidence="7">The sequence shown here is derived from an EMBL/GenBank/DDBJ whole genome shotgun (WGS) entry which is preliminary data.</text>
</comment>
<dbReference type="Gene3D" id="3.50.50.60">
    <property type="entry name" value="FAD/NAD(P)-binding domain"/>
    <property type="match status" value="1"/>
</dbReference>
<keyword evidence="5" id="KW-0812">Transmembrane</keyword>
<accession>A0ABP9YQ81</accession>
<evidence type="ECO:0000256" key="3">
    <source>
        <dbReference type="ARBA" id="ARBA00022630"/>
    </source>
</evidence>
<dbReference type="PIRSF" id="PIRSF000137">
    <property type="entry name" value="Alcohol_oxidase"/>
    <property type="match status" value="1"/>
</dbReference>
<dbReference type="InterPro" id="IPR019365">
    <property type="entry name" value="TVP18/Ca-channel_flower"/>
</dbReference>
<reference evidence="7 8" key="1">
    <citation type="submission" date="2024-04" db="EMBL/GenBank/DDBJ databases">
        <title>genome sequences of Mucor flavus KT1a and Helicostylum pulchrum KT1b strains isolated from the surface of a dry-aged beef.</title>
        <authorList>
            <person name="Toyotome T."/>
            <person name="Hosono M."/>
            <person name="Torimaru M."/>
            <person name="Fukuda K."/>
            <person name="Mikami N."/>
        </authorList>
    </citation>
    <scope>NUCLEOTIDE SEQUENCE [LARGE SCALE GENOMIC DNA]</scope>
    <source>
        <strain evidence="7 8">KT1a</strain>
    </source>
</reference>
<evidence type="ECO:0000256" key="1">
    <source>
        <dbReference type="ARBA" id="ARBA00001974"/>
    </source>
</evidence>
<feature type="transmembrane region" description="Helical" evidence="5">
    <location>
        <begin position="563"/>
        <end position="585"/>
    </location>
</feature>
<dbReference type="SUPFAM" id="SSF54373">
    <property type="entry name" value="FAD-linked reductases, C-terminal domain"/>
    <property type="match status" value="1"/>
</dbReference>
<dbReference type="Gene3D" id="3.30.560.10">
    <property type="entry name" value="Glucose Oxidase, domain 3"/>
    <property type="match status" value="1"/>
</dbReference>
<comment type="cofactor">
    <cofactor evidence="1">
        <name>FAD</name>
        <dbReference type="ChEBI" id="CHEBI:57692"/>
    </cofactor>
</comment>
<sequence length="668" mass="73128">MPRLQPNEIHNRDFDFIIIGGGTAGCVLANRLSSGNKEYTVLVLEAGTVTQQDLLEVQIPLLNGKLKKTDQDWQLKSVQQRNVDDRSIAVPLGKLLGGSSAFNACIYHRCSPSDYDAWNAEGWSYRDLQPYFRKAETFHDEKKVDTSIHGTQGPLHATHISKSTQLGSCFKKACRNYGLNEYRDMTDLTCQIGVTGLDASIYQGHRSSAGSSYLSSEFEAQQSNLFIGLGCKVTRLMVQGNNVVGVEYTNDGKVYTVNTKREVILSAGAILSPFILLASGIGPGSELKEVGVDVKVDLPGVGKNLQNHWRVPLVHETVSSDMSLHDGLFKRAKESLEQAINTRDGTFTELWPDAVAYMKVPNAPDNSSSIENTPQIELFVGGLALCRELPSLKHLDCATLLMVYVTPFSKGTVKLTAEGTPSIDLALLSDERDLECIEKGLKVSMQIADDTEYAKCIKRWIMRPDEDLTEYIKANVDTLHHYAGTCKMGPKEDPLAVVDNRLRVHGVDGLRVVDASFFPIVPAGQICYPVIACAERASDIILEDNKRKLVLIALGIVGFTNHIVFSIVGWIIAFLLVLVEIPLCLKVCPTSPKLDGFIAYFENCYFRAILYLVFAVVMFLSNLLNVGPLIACGVSLLLASICYGIAAFTGQAYASSKILGGTGVDNVV</sequence>
<evidence type="ECO:0000313" key="7">
    <source>
        <dbReference type="EMBL" id="GAA5809023.1"/>
    </source>
</evidence>
<evidence type="ECO:0000256" key="4">
    <source>
        <dbReference type="ARBA" id="ARBA00022827"/>
    </source>
</evidence>
<proteinExistence type="inferred from homology"/>
<keyword evidence="3" id="KW-0285">Flavoprotein</keyword>
<gene>
    <name evidence="7" type="ORF">MFLAVUS_002425</name>
</gene>
<dbReference type="InterPro" id="IPR007867">
    <property type="entry name" value="GMC_OxRtase_C"/>
</dbReference>
<evidence type="ECO:0000256" key="2">
    <source>
        <dbReference type="ARBA" id="ARBA00010790"/>
    </source>
</evidence>
<dbReference type="InterPro" id="IPR036188">
    <property type="entry name" value="FAD/NAD-bd_sf"/>
</dbReference>
<dbReference type="SUPFAM" id="SSF51905">
    <property type="entry name" value="FAD/NAD(P)-binding domain"/>
    <property type="match status" value="1"/>
</dbReference>
<feature type="domain" description="Glucose-methanol-choline oxidoreductase N-terminal" evidence="6">
    <location>
        <begin position="268"/>
        <end position="282"/>
    </location>
</feature>
<dbReference type="Pfam" id="PF10233">
    <property type="entry name" value="Cg6151-P"/>
    <property type="match status" value="1"/>
</dbReference>
<dbReference type="PANTHER" id="PTHR11552">
    <property type="entry name" value="GLUCOSE-METHANOL-CHOLINE GMC OXIDOREDUCTASE"/>
    <property type="match status" value="1"/>
</dbReference>
<dbReference type="Pfam" id="PF00732">
    <property type="entry name" value="GMC_oxred_N"/>
    <property type="match status" value="1"/>
</dbReference>
<dbReference type="PROSITE" id="PS51257">
    <property type="entry name" value="PROKAR_LIPOPROTEIN"/>
    <property type="match status" value="1"/>
</dbReference>
<dbReference type="EMBL" id="BAABUK010000004">
    <property type="protein sequence ID" value="GAA5809023.1"/>
    <property type="molecule type" value="Genomic_DNA"/>
</dbReference>
<comment type="similarity">
    <text evidence="2">Belongs to the GMC oxidoreductase family.</text>
</comment>
<evidence type="ECO:0000256" key="5">
    <source>
        <dbReference type="SAM" id="Phobius"/>
    </source>
</evidence>
<feature type="transmembrane region" description="Helical" evidence="5">
    <location>
        <begin position="597"/>
        <end position="620"/>
    </location>
</feature>
<dbReference type="SMART" id="SM01077">
    <property type="entry name" value="Cg6151-P"/>
    <property type="match status" value="1"/>
</dbReference>
<name>A0ABP9YQ81_9FUNG</name>
<dbReference type="Pfam" id="PF05199">
    <property type="entry name" value="GMC_oxred_C"/>
    <property type="match status" value="1"/>
</dbReference>
<organism evidence="7 8">
    <name type="scientific">Mucor flavus</name>
    <dbReference type="NCBI Taxonomy" id="439312"/>
    <lineage>
        <taxon>Eukaryota</taxon>
        <taxon>Fungi</taxon>
        <taxon>Fungi incertae sedis</taxon>
        <taxon>Mucoromycota</taxon>
        <taxon>Mucoromycotina</taxon>
        <taxon>Mucoromycetes</taxon>
        <taxon>Mucorales</taxon>
        <taxon>Mucorineae</taxon>
        <taxon>Mucoraceae</taxon>
        <taxon>Mucor</taxon>
    </lineage>
</organism>
<keyword evidence="8" id="KW-1185">Reference proteome</keyword>
<evidence type="ECO:0000259" key="6">
    <source>
        <dbReference type="PROSITE" id="PS00624"/>
    </source>
</evidence>
<dbReference type="InterPro" id="IPR000172">
    <property type="entry name" value="GMC_OxRdtase_N"/>
</dbReference>
<dbReference type="PANTHER" id="PTHR11552:SF147">
    <property type="entry name" value="CHOLINE DEHYDROGENASE, MITOCHONDRIAL"/>
    <property type="match status" value="1"/>
</dbReference>
<evidence type="ECO:0000313" key="8">
    <source>
        <dbReference type="Proteomes" id="UP001473302"/>
    </source>
</evidence>
<keyword evidence="5" id="KW-1133">Transmembrane helix</keyword>
<dbReference type="PROSITE" id="PS00624">
    <property type="entry name" value="GMC_OXRED_2"/>
    <property type="match status" value="1"/>
</dbReference>
<keyword evidence="4" id="KW-0274">FAD</keyword>
<dbReference type="Proteomes" id="UP001473302">
    <property type="component" value="Unassembled WGS sequence"/>
</dbReference>
<keyword evidence="5" id="KW-0472">Membrane</keyword>
<protein>
    <recommendedName>
        <fullName evidence="6">Glucose-methanol-choline oxidoreductase N-terminal domain-containing protein</fullName>
    </recommendedName>
</protein>
<feature type="transmembrane region" description="Helical" evidence="5">
    <location>
        <begin position="626"/>
        <end position="648"/>
    </location>
</feature>